<keyword evidence="1" id="KW-0472">Membrane</keyword>
<accession>A0A3E2CCP8</accession>
<name>A0A3E2CCP8_GARVA</name>
<protein>
    <recommendedName>
        <fullName evidence="4">Gram-positive cocci surface proteins LPxTG domain-containing protein</fullName>
    </recommendedName>
</protein>
<evidence type="ECO:0000313" key="2">
    <source>
        <dbReference type="EMBL" id="RFT29543.1"/>
    </source>
</evidence>
<evidence type="ECO:0000313" key="3">
    <source>
        <dbReference type="Proteomes" id="UP000258379"/>
    </source>
</evidence>
<keyword evidence="1" id="KW-1133">Transmembrane helix</keyword>
<dbReference type="NCBIfam" id="TIGR01167">
    <property type="entry name" value="LPXTG_anchor"/>
    <property type="match status" value="1"/>
</dbReference>
<keyword evidence="1" id="KW-0812">Transmembrane</keyword>
<dbReference type="AlphaFoldDB" id="A0A3E2CCP8"/>
<gene>
    <name evidence="2" type="ORF">CG405_02000</name>
</gene>
<reference evidence="2 3" key="1">
    <citation type="submission" date="2017-07" db="EMBL/GenBank/DDBJ databases">
        <title>A comparative genomics approach to explaining the enigmatic role of Gardnerella vaginalis in the vaginal microbiome.</title>
        <authorList>
            <person name="Vancuren S.J."/>
            <person name="Hill J.E."/>
        </authorList>
    </citation>
    <scope>NUCLEOTIDE SEQUENCE [LARGE SCALE GENOMIC DNA]</scope>
    <source>
        <strain evidence="2 3">WP023</strain>
    </source>
</reference>
<organism evidence="2 3">
    <name type="scientific">Gardnerella vaginalis</name>
    <dbReference type="NCBI Taxonomy" id="2702"/>
    <lineage>
        <taxon>Bacteria</taxon>
        <taxon>Bacillati</taxon>
        <taxon>Actinomycetota</taxon>
        <taxon>Actinomycetes</taxon>
        <taxon>Bifidobacteriales</taxon>
        <taxon>Bifidobacteriaceae</taxon>
        <taxon>Gardnerella</taxon>
    </lineage>
</organism>
<proteinExistence type="predicted"/>
<evidence type="ECO:0000256" key="1">
    <source>
        <dbReference type="SAM" id="Phobius"/>
    </source>
</evidence>
<comment type="caution">
    <text evidence="2">The sequence shown here is derived from an EMBL/GenBank/DDBJ whole genome shotgun (WGS) entry which is preliminary data.</text>
</comment>
<feature type="transmembrane region" description="Helical" evidence="1">
    <location>
        <begin position="60"/>
        <end position="80"/>
    </location>
</feature>
<dbReference type="EMBL" id="NNRU01000002">
    <property type="protein sequence ID" value="RFT29543.1"/>
    <property type="molecule type" value="Genomic_DNA"/>
</dbReference>
<evidence type="ECO:0008006" key="4">
    <source>
        <dbReference type="Google" id="ProtNLM"/>
    </source>
</evidence>
<feature type="non-terminal residue" evidence="2">
    <location>
        <position position="1"/>
    </location>
</feature>
<dbReference type="Proteomes" id="UP000258379">
    <property type="component" value="Unassembled WGS sequence"/>
</dbReference>
<sequence length="86" mass="9494">EIVPENPEYSVVEQPVLNPVRTADKPVEHPVEQRFKSVDAGEAYNAKAPAKHLPDTGVSLVMSISTLFVSLFAGFGLSMFKSRRKH</sequence>